<dbReference type="EMBL" id="FMAG01000001">
    <property type="protein sequence ID" value="SCB10347.1"/>
    <property type="molecule type" value="Genomic_DNA"/>
</dbReference>
<evidence type="ECO:0000256" key="1">
    <source>
        <dbReference type="ARBA" id="ARBA00022491"/>
    </source>
</evidence>
<dbReference type="SMART" id="SM00354">
    <property type="entry name" value="HTH_LACI"/>
    <property type="match status" value="1"/>
</dbReference>
<keyword evidence="1" id="KW-0678">Repressor</keyword>
<dbReference type="Gene3D" id="1.10.260.40">
    <property type="entry name" value="lambda repressor-like DNA-binding domains"/>
    <property type="match status" value="1"/>
</dbReference>
<dbReference type="InterPro" id="IPR028082">
    <property type="entry name" value="Peripla_BP_I"/>
</dbReference>
<gene>
    <name evidence="6" type="ORF">GA0061103_1487</name>
</gene>
<dbReference type="Pfam" id="PF00356">
    <property type="entry name" value="LacI"/>
    <property type="match status" value="1"/>
</dbReference>
<evidence type="ECO:0000256" key="3">
    <source>
        <dbReference type="ARBA" id="ARBA00023125"/>
    </source>
</evidence>
<keyword evidence="4" id="KW-0804">Transcription</keyword>
<dbReference type="RefSeq" id="WP_092706698.1">
    <property type="nucleotide sequence ID" value="NZ_FMAG01000001.1"/>
</dbReference>
<dbReference type="GO" id="GO:0003700">
    <property type="term" value="F:DNA-binding transcription factor activity"/>
    <property type="evidence" value="ECO:0007669"/>
    <property type="project" value="TreeGrafter"/>
</dbReference>
<keyword evidence="3" id="KW-0238">DNA-binding</keyword>
<dbReference type="InterPro" id="IPR001761">
    <property type="entry name" value="Peripla_BP/Lac1_sug-bd_dom"/>
</dbReference>
<dbReference type="Gene3D" id="3.40.50.2300">
    <property type="match status" value="2"/>
</dbReference>
<feature type="domain" description="HTH lacI-type" evidence="5">
    <location>
        <begin position="11"/>
        <end position="65"/>
    </location>
</feature>
<evidence type="ECO:0000313" key="7">
    <source>
        <dbReference type="Proteomes" id="UP000199101"/>
    </source>
</evidence>
<evidence type="ECO:0000259" key="5">
    <source>
        <dbReference type="PROSITE" id="PS50932"/>
    </source>
</evidence>
<name>A0A1C3U4L9_9HYPH</name>
<dbReference type="PROSITE" id="PS50932">
    <property type="entry name" value="HTH_LACI_2"/>
    <property type="match status" value="1"/>
</dbReference>
<keyword evidence="7" id="KW-1185">Reference proteome</keyword>
<reference evidence="7" key="1">
    <citation type="submission" date="2016-08" db="EMBL/GenBank/DDBJ databases">
        <authorList>
            <person name="Varghese N."/>
            <person name="Submissions Spin"/>
        </authorList>
    </citation>
    <scope>NUCLEOTIDE SEQUENCE [LARGE SCALE GENOMIC DNA]</scope>
    <source>
        <strain evidence="7">HAMBI 2975</strain>
    </source>
</reference>
<dbReference type="OrthoDB" id="9772505at2"/>
<dbReference type="STRING" id="410764.GA0061103_1487"/>
<protein>
    <submittedName>
        <fullName evidence="6">Transcriptional regulator, LacI family</fullName>
    </submittedName>
</protein>
<evidence type="ECO:0000256" key="4">
    <source>
        <dbReference type="ARBA" id="ARBA00023163"/>
    </source>
</evidence>
<dbReference type="GO" id="GO:0000976">
    <property type="term" value="F:transcription cis-regulatory region binding"/>
    <property type="evidence" value="ECO:0007669"/>
    <property type="project" value="TreeGrafter"/>
</dbReference>
<evidence type="ECO:0000313" key="6">
    <source>
        <dbReference type="EMBL" id="SCB10347.1"/>
    </source>
</evidence>
<dbReference type="InterPro" id="IPR000843">
    <property type="entry name" value="HTH_LacI"/>
</dbReference>
<evidence type="ECO:0000256" key="2">
    <source>
        <dbReference type="ARBA" id="ARBA00023015"/>
    </source>
</evidence>
<accession>A0A1C3U4L9</accession>
<dbReference type="Proteomes" id="UP000199101">
    <property type="component" value="Unassembled WGS sequence"/>
</dbReference>
<dbReference type="PANTHER" id="PTHR30146:SF148">
    <property type="entry name" value="HTH-TYPE TRANSCRIPTIONAL REPRESSOR PURR-RELATED"/>
    <property type="match status" value="1"/>
</dbReference>
<dbReference type="PANTHER" id="PTHR30146">
    <property type="entry name" value="LACI-RELATED TRANSCRIPTIONAL REPRESSOR"/>
    <property type="match status" value="1"/>
</dbReference>
<dbReference type="PROSITE" id="PS00356">
    <property type="entry name" value="HTH_LACI_1"/>
    <property type="match status" value="1"/>
</dbReference>
<dbReference type="InterPro" id="IPR010982">
    <property type="entry name" value="Lambda_DNA-bd_dom_sf"/>
</dbReference>
<dbReference type="CDD" id="cd06267">
    <property type="entry name" value="PBP1_LacI_sugar_binding-like"/>
    <property type="match status" value="1"/>
</dbReference>
<dbReference type="CDD" id="cd01392">
    <property type="entry name" value="HTH_LacI"/>
    <property type="match status" value="1"/>
</dbReference>
<organism evidence="6 7">
    <name type="scientific">Rhizobium multihospitium</name>
    <dbReference type="NCBI Taxonomy" id="410764"/>
    <lineage>
        <taxon>Bacteria</taxon>
        <taxon>Pseudomonadati</taxon>
        <taxon>Pseudomonadota</taxon>
        <taxon>Alphaproteobacteria</taxon>
        <taxon>Hyphomicrobiales</taxon>
        <taxon>Rhizobiaceae</taxon>
        <taxon>Rhizobium/Agrobacterium group</taxon>
        <taxon>Rhizobium</taxon>
    </lineage>
</organism>
<dbReference type="AlphaFoldDB" id="A0A1C3U4L9"/>
<dbReference type="SUPFAM" id="SSF47413">
    <property type="entry name" value="lambda repressor-like DNA-binding domains"/>
    <property type="match status" value="1"/>
</dbReference>
<dbReference type="SUPFAM" id="SSF53822">
    <property type="entry name" value="Periplasmic binding protein-like I"/>
    <property type="match status" value="1"/>
</dbReference>
<keyword evidence="2" id="KW-0805">Transcription regulation</keyword>
<dbReference type="Pfam" id="PF00532">
    <property type="entry name" value="Peripla_BP_1"/>
    <property type="match status" value="1"/>
</dbReference>
<sequence>MEEPLTSKRSVTVADVARVAKVSKATAARVLGGYGVVSDKVREQVLAAAAALEYRPNELARSMTTGKSGIIGVVVGDIENAFFSLAVRGISDAARMAGFNVIIANSGEELDAEKSAVDLLIGKRADGLIVTPARCDRMEHLQDIRRVGVPLVLFDRNIPELGVDAVTGDDFDAAMIATRHLLDMGHRRIAYISAMDARSEPLGDSRSISNSAVRERVDGMLKEQADAGIENARYYVRLGATDQPRTDDVVKSLLHDAAPPTAIISSDSLVGLRVFKTLQKLGLSMPRDISMISFLDADWTTVTTPPITVVDQPVYEMGKKAAERLISRLNGKDLPVERTAIKTGLIKRGSVASPFRDNNQ</sequence>
<proteinExistence type="predicted"/>